<sequence length="193" mass="20698">MPRATGTRSRLLAFASQVAKFGAVGLVGFVVDITVFNLLRASVFSPDLVHAGPLYAKIVSTMLAIVANWIGNRYWTFGASRQSKTMREGAEFFAVSLAGMGIGLACLWVSHYLLGYTSVLADNISSNVVGLFLGSVFRFVLYRYWVFSPVRQAGRGAATALNDGSRTDGSRTGTARTDTARTDTGSLATAPQR</sequence>
<evidence type="ECO:0000259" key="8">
    <source>
        <dbReference type="Pfam" id="PF04138"/>
    </source>
</evidence>
<dbReference type="Proteomes" id="UP000297403">
    <property type="component" value="Unassembled WGS sequence"/>
</dbReference>
<keyword evidence="10" id="KW-1185">Reference proteome</keyword>
<evidence type="ECO:0000313" key="9">
    <source>
        <dbReference type="EMBL" id="TFC44967.1"/>
    </source>
</evidence>
<evidence type="ECO:0000256" key="7">
    <source>
        <dbReference type="SAM" id="Phobius"/>
    </source>
</evidence>
<evidence type="ECO:0000313" key="10">
    <source>
        <dbReference type="Proteomes" id="UP000297403"/>
    </source>
</evidence>
<comment type="similarity">
    <text evidence="2">Belongs to the GtrA family.</text>
</comment>
<dbReference type="InterPro" id="IPR051401">
    <property type="entry name" value="GtrA_CellWall_Glycosyl"/>
</dbReference>
<reference evidence="9 10" key="1">
    <citation type="submission" date="2019-03" db="EMBL/GenBank/DDBJ databases">
        <title>Genomics of glacier-inhabiting Cryobacterium strains.</title>
        <authorList>
            <person name="Liu Q."/>
            <person name="Xin Y.-H."/>
        </authorList>
    </citation>
    <scope>NUCLEOTIDE SEQUENCE [LARGE SCALE GENOMIC DNA]</scope>
    <source>
        <strain evidence="10">TMT1-22</strain>
    </source>
</reference>
<evidence type="ECO:0000256" key="1">
    <source>
        <dbReference type="ARBA" id="ARBA00004141"/>
    </source>
</evidence>
<dbReference type="EMBL" id="SOFY01000060">
    <property type="protein sequence ID" value="TFC44967.1"/>
    <property type="molecule type" value="Genomic_DNA"/>
</dbReference>
<comment type="caution">
    <text evidence="9">The sequence shown here is derived from an EMBL/GenBank/DDBJ whole genome shotgun (WGS) entry which is preliminary data.</text>
</comment>
<dbReference type="Pfam" id="PF04138">
    <property type="entry name" value="GtrA_DPMS_TM"/>
    <property type="match status" value="1"/>
</dbReference>
<dbReference type="PANTHER" id="PTHR38459">
    <property type="entry name" value="PROPHAGE BACTOPRENOL-LINKED GLUCOSE TRANSLOCASE HOMOLOG"/>
    <property type="match status" value="1"/>
</dbReference>
<evidence type="ECO:0000256" key="3">
    <source>
        <dbReference type="ARBA" id="ARBA00022692"/>
    </source>
</evidence>
<feature type="domain" description="GtrA/DPMS transmembrane" evidence="8">
    <location>
        <begin position="20"/>
        <end position="147"/>
    </location>
</feature>
<evidence type="ECO:0000256" key="6">
    <source>
        <dbReference type="SAM" id="MobiDB-lite"/>
    </source>
</evidence>
<dbReference type="InterPro" id="IPR007267">
    <property type="entry name" value="GtrA_DPMS_TM"/>
</dbReference>
<dbReference type="GO" id="GO:0005886">
    <property type="term" value="C:plasma membrane"/>
    <property type="evidence" value="ECO:0007669"/>
    <property type="project" value="TreeGrafter"/>
</dbReference>
<keyword evidence="3 7" id="KW-0812">Transmembrane</keyword>
<feature type="transmembrane region" description="Helical" evidence="7">
    <location>
        <begin position="92"/>
        <end position="114"/>
    </location>
</feature>
<dbReference type="RefSeq" id="WP_134451575.1">
    <property type="nucleotide sequence ID" value="NZ_SOFY01000060.1"/>
</dbReference>
<comment type="subcellular location">
    <subcellularLocation>
        <location evidence="1">Membrane</location>
        <topology evidence="1">Multi-pass membrane protein</topology>
    </subcellularLocation>
</comment>
<evidence type="ECO:0000256" key="2">
    <source>
        <dbReference type="ARBA" id="ARBA00009399"/>
    </source>
</evidence>
<name>A0AAQ2HEZ4_9MICO</name>
<feature type="transmembrane region" description="Helical" evidence="7">
    <location>
        <begin position="54"/>
        <end position="71"/>
    </location>
</feature>
<gene>
    <name evidence="9" type="ORF">E3O49_11055</name>
</gene>
<protein>
    <submittedName>
        <fullName evidence="9">GtrA family protein</fullName>
    </submittedName>
</protein>
<evidence type="ECO:0000256" key="4">
    <source>
        <dbReference type="ARBA" id="ARBA00022989"/>
    </source>
</evidence>
<keyword evidence="4 7" id="KW-1133">Transmembrane helix</keyword>
<accession>A0AAQ2HEZ4</accession>
<feature type="transmembrane region" description="Helical" evidence="7">
    <location>
        <begin position="126"/>
        <end position="145"/>
    </location>
</feature>
<dbReference type="PANTHER" id="PTHR38459:SF1">
    <property type="entry name" value="PROPHAGE BACTOPRENOL-LINKED GLUCOSE TRANSLOCASE HOMOLOG"/>
    <property type="match status" value="1"/>
</dbReference>
<organism evidence="9 10">
    <name type="scientific">Cryobacterium shii</name>
    <dbReference type="NCBI Taxonomy" id="1259235"/>
    <lineage>
        <taxon>Bacteria</taxon>
        <taxon>Bacillati</taxon>
        <taxon>Actinomycetota</taxon>
        <taxon>Actinomycetes</taxon>
        <taxon>Micrococcales</taxon>
        <taxon>Microbacteriaceae</taxon>
        <taxon>Cryobacterium</taxon>
    </lineage>
</organism>
<dbReference type="GO" id="GO:0000271">
    <property type="term" value="P:polysaccharide biosynthetic process"/>
    <property type="evidence" value="ECO:0007669"/>
    <property type="project" value="InterPro"/>
</dbReference>
<evidence type="ECO:0000256" key="5">
    <source>
        <dbReference type="ARBA" id="ARBA00023136"/>
    </source>
</evidence>
<dbReference type="AlphaFoldDB" id="A0AAQ2HEZ4"/>
<feature type="transmembrane region" description="Helical" evidence="7">
    <location>
        <begin position="21"/>
        <end position="42"/>
    </location>
</feature>
<keyword evidence="5 7" id="KW-0472">Membrane</keyword>
<proteinExistence type="inferred from homology"/>
<feature type="region of interest" description="Disordered" evidence="6">
    <location>
        <begin position="158"/>
        <end position="193"/>
    </location>
</feature>
<feature type="compositionally biased region" description="Low complexity" evidence="6">
    <location>
        <begin position="170"/>
        <end position="186"/>
    </location>
</feature>